<accession>A0A1V0PKD2</accession>
<proteinExistence type="predicted"/>
<dbReference type="RefSeq" id="WP_021215067.1">
    <property type="nucleotide sequence ID" value="NZ_CP015899.2"/>
</dbReference>
<dbReference type="AlphaFoldDB" id="A0A1V0PKD2"/>
<gene>
    <name evidence="1" type="ORF">LLJM1_2102</name>
</gene>
<reference evidence="1 2" key="1">
    <citation type="journal article" date="2017" name="BMC Genomics">
        <title>Comparative and functional genomics of the Lactococcus lactis taxon; insights into evolution and niche adaptation.</title>
        <authorList>
            <person name="Kelleher P."/>
            <person name="Bottacini F."/>
            <person name="Mahony J."/>
            <person name="Kilcawley K.N."/>
            <person name="van Sinderen D."/>
        </authorList>
    </citation>
    <scope>NUCLEOTIDE SEQUENCE [LARGE SCALE GENOMIC DNA]</scope>
    <source>
        <strain evidence="1 2">JM1</strain>
    </source>
</reference>
<protein>
    <submittedName>
        <fullName evidence="1">Uncharacterized protein</fullName>
    </submittedName>
</protein>
<evidence type="ECO:0000313" key="2">
    <source>
        <dbReference type="Proteomes" id="UP000191806"/>
    </source>
</evidence>
<sequence>MSKIEERHDKELIEAINRGNLKALENKYHDLLKNATVDDAKALEKLYEEIVEAAQNINTKASEALDKKIEANHQRKLRYHHILSTNYKVGATKSNELEEFLTSSDLNPEEALMAKEKQIERKYKLETALQTLNPIDSIIFTTYQESGFYPSHQNWKELSETLLTKGIQMSDKTVKKHFTKTFIQLQSLMK</sequence>
<name>A0A1V0PKD2_LACLC</name>
<dbReference type="Proteomes" id="UP000191806">
    <property type="component" value="Chromosome"/>
</dbReference>
<organism evidence="1 2">
    <name type="scientific">Lactococcus lactis subsp. cremoris</name>
    <name type="common">Streptococcus cremoris</name>
    <dbReference type="NCBI Taxonomy" id="1359"/>
    <lineage>
        <taxon>Bacteria</taxon>
        <taxon>Bacillati</taxon>
        <taxon>Bacillota</taxon>
        <taxon>Bacilli</taxon>
        <taxon>Lactobacillales</taxon>
        <taxon>Streptococcaceae</taxon>
        <taxon>Lactococcus</taxon>
    </lineage>
</organism>
<dbReference type="EMBL" id="CP015899">
    <property type="protein sequence ID" value="ARE29442.1"/>
    <property type="molecule type" value="Genomic_DNA"/>
</dbReference>
<evidence type="ECO:0000313" key="1">
    <source>
        <dbReference type="EMBL" id="ARE29442.1"/>
    </source>
</evidence>